<keyword evidence="2 8" id="KW-0488">Methylation</keyword>
<comment type="caution">
    <text evidence="12">The sequence shown here is derived from an EMBL/GenBank/DDBJ whole genome shotgun (WGS) entry which is preliminary data.</text>
</comment>
<gene>
    <name evidence="8 12" type="primary">rplC</name>
    <name evidence="12" type="ORF">SCD90_03440</name>
</gene>
<keyword evidence="3 8" id="KW-0699">rRNA-binding</keyword>
<reference evidence="12 13" key="1">
    <citation type="submission" date="2023-11" db="EMBL/GenBank/DDBJ databases">
        <authorList>
            <person name="Bao R."/>
        </authorList>
    </citation>
    <scope>NUCLEOTIDE SEQUENCE [LARGE SCALE GENOMIC DNA]</scope>
    <source>
        <strain evidence="12 13">PJ23</strain>
    </source>
</reference>
<dbReference type="HAMAP" id="MF_01325_B">
    <property type="entry name" value="Ribosomal_uL3_B"/>
    <property type="match status" value="1"/>
</dbReference>
<comment type="PTM">
    <text evidence="8">Methylated by PrmB.</text>
</comment>
<dbReference type="SUPFAM" id="SSF50447">
    <property type="entry name" value="Translation proteins"/>
    <property type="match status" value="1"/>
</dbReference>
<name>A0ABU4RN76_9HYPH</name>
<comment type="similarity">
    <text evidence="1 8 9">Belongs to the universal ribosomal protein uL3 family.</text>
</comment>
<evidence type="ECO:0000256" key="4">
    <source>
        <dbReference type="ARBA" id="ARBA00022884"/>
    </source>
</evidence>
<evidence type="ECO:0000313" key="13">
    <source>
        <dbReference type="Proteomes" id="UP001274321"/>
    </source>
</evidence>
<evidence type="ECO:0000256" key="2">
    <source>
        <dbReference type="ARBA" id="ARBA00022481"/>
    </source>
</evidence>
<dbReference type="InterPro" id="IPR019927">
    <property type="entry name" value="Ribosomal_uL3_bac/org-type"/>
</dbReference>
<evidence type="ECO:0000256" key="1">
    <source>
        <dbReference type="ARBA" id="ARBA00006540"/>
    </source>
</evidence>
<dbReference type="Gene3D" id="3.30.160.810">
    <property type="match status" value="1"/>
</dbReference>
<evidence type="ECO:0000256" key="3">
    <source>
        <dbReference type="ARBA" id="ARBA00022730"/>
    </source>
</evidence>
<comment type="subunit">
    <text evidence="8 10">Part of the 50S ribosomal subunit. Forms a cluster with proteins L14 and L19.</text>
</comment>
<keyword evidence="5 8" id="KW-0689">Ribosomal protein</keyword>
<dbReference type="EMBL" id="JAXAFJ010000002">
    <property type="protein sequence ID" value="MDX6805110.1"/>
    <property type="molecule type" value="Genomic_DNA"/>
</dbReference>
<dbReference type="Pfam" id="PF00297">
    <property type="entry name" value="Ribosomal_L3"/>
    <property type="match status" value="1"/>
</dbReference>
<keyword evidence="6 8" id="KW-0687">Ribonucleoprotein</keyword>
<evidence type="ECO:0000256" key="11">
    <source>
        <dbReference type="SAM" id="MobiDB-lite"/>
    </source>
</evidence>
<evidence type="ECO:0000313" key="12">
    <source>
        <dbReference type="EMBL" id="MDX6805110.1"/>
    </source>
</evidence>
<evidence type="ECO:0000256" key="9">
    <source>
        <dbReference type="RuleBase" id="RU003905"/>
    </source>
</evidence>
<comment type="function">
    <text evidence="8 10">One of the primary rRNA binding proteins, it binds directly near the 3'-end of the 23S rRNA, where it nucleates assembly of the 50S subunit.</text>
</comment>
<dbReference type="NCBIfam" id="TIGR03625">
    <property type="entry name" value="L3_bact"/>
    <property type="match status" value="1"/>
</dbReference>
<dbReference type="PROSITE" id="PS00474">
    <property type="entry name" value="RIBOSOMAL_L3"/>
    <property type="match status" value="1"/>
</dbReference>
<dbReference type="InterPro" id="IPR009000">
    <property type="entry name" value="Transl_B-barrel_sf"/>
</dbReference>
<dbReference type="PANTHER" id="PTHR11229">
    <property type="entry name" value="50S RIBOSOMAL PROTEIN L3"/>
    <property type="match status" value="1"/>
</dbReference>
<dbReference type="PANTHER" id="PTHR11229:SF16">
    <property type="entry name" value="LARGE RIBOSOMAL SUBUNIT PROTEIN UL3C"/>
    <property type="match status" value="1"/>
</dbReference>
<dbReference type="InterPro" id="IPR000597">
    <property type="entry name" value="Ribosomal_uL3"/>
</dbReference>
<keyword evidence="13" id="KW-1185">Reference proteome</keyword>
<dbReference type="RefSeq" id="WP_319843240.1">
    <property type="nucleotide sequence ID" value="NZ_JAXAFJ010000002.1"/>
</dbReference>
<dbReference type="Proteomes" id="UP001274321">
    <property type="component" value="Unassembled WGS sequence"/>
</dbReference>
<organism evidence="12 13">
    <name type="scientific">Terrihabitans rhizophilus</name>
    <dbReference type="NCBI Taxonomy" id="3092662"/>
    <lineage>
        <taxon>Bacteria</taxon>
        <taxon>Pseudomonadati</taxon>
        <taxon>Pseudomonadota</taxon>
        <taxon>Alphaproteobacteria</taxon>
        <taxon>Hyphomicrobiales</taxon>
        <taxon>Terrihabitans</taxon>
    </lineage>
</organism>
<evidence type="ECO:0000256" key="6">
    <source>
        <dbReference type="ARBA" id="ARBA00023274"/>
    </source>
</evidence>
<evidence type="ECO:0000256" key="10">
    <source>
        <dbReference type="RuleBase" id="RU003906"/>
    </source>
</evidence>
<keyword evidence="4 8" id="KW-0694">RNA-binding</keyword>
<evidence type="ECO:0000256" key="5">
    <source>
        <dbReference type="ARBA" id="ARBA00022980"/>
    </source>
</evidence>
<protein>
    <recommendedName>
        <fullName evidence="7 8">Large ribosomal subunit protein uL3</fullName>
    </recommendedName>
</protein>
<proteinExistence type="inferred from homology"/>
<accession>A0ABU4RN76</accession>
<feature type="compositionally biased region" description="Basic and acidic residues" evidence="11">
    <location>
        <begin position="223"/>
        <end position="236"/>
    </location>
</feature>
<dbReference type="Gene3D" id="2.40.30.10">
    <property type="entry name" value="Translation factors"/>
    <property type="match status" value="1"/>
</dbReference>
<evidence type="ECO:0000256" key="7">
    <source>
        <dbReference type="ARBA" id="ARBA00035243"/>
    </source>
</evidence>
<sequence>MRSGVIAQKVGMTRIFTDAGEHVPVTVLKLDQCQVVAHRTIEKDGYVALQLGAGLRKAKNVSKAARGQFAVAQVEPKRKVVEFRVPADGLIPVGAEITADHFLAGQFVDVTGTSTGKGFAGAMKRWNFGGLRATHGVSVSHRSHGSTGGRQDPGKVFKNKKMAGHLGVERVTTQNLKVVRTDVERGLILVEGAVPGPAGGWIELRDAVKRKLPDGIPTPGKFRLQDEAKASAKNADEDNVADVEAKNAEDAATGPDTVDGEAV</sequence>
<dbReference type="GO" id="GO:0005840">
    <property type="term" value="C:ribosome"/>
    <property type="evidence" value="ECO:0007669"/>
    <property type="project" value="UniProtKB-KW"/>
</dbReference>
<dbReference type="InterPro" id="IPR019926">
    <property type="entry name" value="Ribosomal_uL3_CS"/>
</dbReference>
<feature type="modified residue" description="N5-methylglutamine" evidence="8">
    <location>
        <position position="151"/>
    </location>
</feature>
<evidence type="ECO:0000256" key="8">
    <source>
        <dbReference type="HAMAP-Rule" id="MF_01325"/>
    </source>
</evidence>
<feature type="region of interest" description="Disordered" evidence="11">
    <location>
        <begin position="215"/>
        <end position="263"/>
    </location>
</feature>